<proteinExistence type="predicted"/>
<comment type="caution">
    <text evidence="3">The sequence shown here is derived from an EMBL/GenBank/DDBJ whole genome shotgun (WGS) entry which is preliminary data.</text>
</comment>
<feature type="transmembrane region" description="Helical" evidence="2">
    <location>
        <begin position="581"/>
        <end position="599"/>
    </location>
</feature>
<gene>
    <name evidence="3" type="ORF">KSX_09570</name>
</gene>
<feature type="transmembrane region" description="Helical" evidence="2">
    <location>
        <begin position="20"/>
        <end position="39"/>
    </location>
</feature>
<protein>
    <submittedName>
        <fullName evidence="3">Uncharacterized protein</fullName>
    </submittedName>
</protein>
<organism evidence="3 4">
    <name type="scientific">Ktedonospora formicarum</name>
    <dbReference type="NCBI Taxonomy" id="2778364"/>
    <lineage>
        <taxon>Bacteria</taxon>
        <taxon>Bacillati</taxon>
        <taxon>Chloroflexota</taxon>
        <taxon>Ktedonobacteria</taxon>
        <taxon>Ktedonobacterales</taxon>
        <taxon>Ktedonobacteraceae</taxon>
        <taxon>Ktedonospora</taxon>
    </lineage>
</organism>
<reference evidence="3" key="1">
    <citation type="submission" date="2020-10" db="EMBL/GenBank/DDBJ databases">
        <title>Taxonomic study of unclassified bacteria belonging to the class Ktedonobacteria.</title>
        <authorList>
            <person name="Yabe S."/>
            <person name="Wang C.M."/>
            <person name="Zheng Y."/>
            <person name="Sakai Y."/>
            <person name="Cavaletti L."/>
            <person name="Monciardini P."/>
            <person name="Donadio S."/>
        </authorList>
    </citation>
    <scope>NUCLEOTIDE SEQUENCE</scope>
    <source>
        <strain evidence="3">SOSP1-1</strain>
    </source>
</reference>
<keyword evidence="2" id="KW-0812">Transmembrane</keyword>
<dbReference type="RefSeq" id="WP_220192298.1">
    <property type="nucleotide sequence ID" value="NZ_BNJF01000001.1"/>
</dbReference>
<feature type="transmembrane region" description="Helical" evidence="2">
    <location>
        <begin position="149"/>
        <end position="170"/>
    </location>
</feature>
<dbReference type="AlphaFoldDB" id="A0A8J3HSE0"/>
<sequence length="643" mass="71523">MIKFIPNTLLARKQPKQRRWWHHLDLLLIVLFFQVVVLVTQWQPLLQVANSTMTTIAQHTELTNTYTGLGAIAVPLEKIISQAHSATPEECQQENTTDQAIKDCLEGGNNNGTYTKKDPKIQNPIAKENALFFNTPTDITIENANIRSLWGFILGIVDAFLVVVIMLNGVKLILTGGVFRYSRAVEELPGVLVAIIAAHLSLTFAMAIVGLNNTMTNYIYSYAQENPDIHRTKSGFGAGDYKDYTLRLFFPSALKGDEEQFEKDPGLTPLQVADKWPGPDNPDENGSSTSKDRKQFAEDMFCTFKEINFDNGRRYRVFGGGDPASNPIRNYLEARTNYMTRQVEDGKSNIPADKVTDLKAMASTMQEDVATIKTNPYKWYEDWKKFTAEIDDVEKQYIMDHTPDSLVTTQRDLSLQINFLLFGGDRPSGPEDEPDKVGDAIVYTCENDATGSNFQLVPNDLDFQDLFKNLAELGHGLKMIIKLMALMLLGQMIIRLFFINLYIITAPLGIACWALPGRVGQPVARLWLQGFITTSMVQFLMVIAAIVTQVLLGNVLAFVGGDPQHIIGHLKEETLADMMHIACLWFVIRIPSLLGSAPMNTMSEAGQMMAQAVSTTVAMQVTQFQMVTQTVLTGASAVAAVAR</sequence>
<evidence type="ECO:0000313" key="4">
    <source>
        <dbReference type="Proteomes" id="UP000612362"/>
    </source>
</evidence>
<accession>A0A8J3HSE0</accession>
<name>A0A8J3HSE0_9CHLR</name>
<feature type="region of interest" description="Disordered" evidence="1">
    <location>
        <begin position="259"/>
        <end position="292"/>
    </location>
</feature>
<evidence type="ECO:0000313" key="3">
    <source>
        <dbReference type="EMBL" id="GHO42794.1"/>
    </source>
</evidence>
<feature type="transmembrane region" description="Helical" evidence="2">
    <location>
        <begin position="536"/>
        <end position="560"/>
    </location>
</feature>
<feature type="transmembrane region" description="Helical" evidence="2">
    <location>
        <begin position="190"/>
        <end position="211"/>
    </location>
</feature>
<keyword evidence="2" id="KW-1133">Transmembrane helix</keyword>
<keyword evidence="4" id="KW-1185">Reference proteome</keyword>
<dbReference type="EMBL" id="BNJF01000001">
    <property type="protein sequence ID" value="GHO42794.1"/>
    <property type="molecule type" value="Genomic_DNA"/>
</dbReference>
<feature type="transmembrane region" description="Helical" evidence="2">
    <location>
        <begin position="492"/>
        <end position="516"/>
    </location>
</feature>
<evidence type="ECO:0000256" key="1">
    <source>
        <dbReference type="SAM" id="MobiDB-lite"/>
    </source>
</evidence>
<evidence type="ECO:0000256" key="2">
    <source>
        <dbReference type="SAM" id="Phobius"/>
    </source>
</evidence>
<dbReference type="Proteomes" id="UP000612362">
    <property type="component" value="Unassembled WGS sequence"/>
</dbReference>
<keyword evidence="2" id="KW-0472">Membrane</keyword>